<keyword evidence="1" id="KW-1133">Transmembrane helix</keyword>
<protein>
    <submittedName>
        <fullName evidence="2">Uncharacterized protein</fullName>
    </submittedName>
</protein>
<feature type="transmembrane region" description="Helical" evidence="1">
    <location>
        <begin position="6"/>
        <end position="28"/>
    </location>
</feature>
<evidence type="ECO:0000256" key="1">
    <source>
        <dbReference type="SAM" id="Phobius"/>
    </source>
</evidence>
<dbReference type="OrthoDB" id="1163174at2"/>
<dbReference type="Proteomes" id="UP000199438">
    <property type="component" value="Unassembled WGS sequence"/>
</dbReference>
<proteinExistence type="predicted"/>
<dbReference type="AlphaFoldDB" id="A0A1I1DEA1"/>
<dbReference type="EMBL" id="FOKV01000001">
    <property type="protein sequence ID" value="SFB72712.1"/>
    <property type="molecule type" value="Genomic_DNA"/>
</dbReference>
<reference evidence="3" key="1">
    <citation type="submission" date="2016-10" db="EMBL/GenBank/DDBJ databases">
        <authorList>
            <person name="Varghese N."/>
            <person name="Submissions S."/>
        </authorList>
    </citation>
    <scope>NUCLEOTIDE SEQUENCE [LARGE SCALE GENOMIC DNA]</scope>
    <source>
        <strain evidence="3">DSM 24499</strain>
    </source>
</reference>
<evidence type="ECO:0000313" key="3">
    <source>
        <dbReference type="Proteomes" id="UP000199438"/>
    </source>
</evidence>
<keyword evidence="3" id="KW-1185">Reference proteome</keyword>
<name>A0A1I1DEA1_9FLAO</name>
<feature type="transmembrane region" description="Helical" evidence="1">
    <location>
        <begin position="77"/>
        <end position="98"/>
    </location>
</feature>
<evidence type="ECO:0000313" key="2">
    <source>
        <dbReference type="EMBL" id="SFB72712.1"/>
    </source>
</evidence>
<keyword evidence="1" id="KW-0812">Transmembrane</keyword>
<keyword evidence="1" id="KW-0472">Membrane</keyword>
<gene>
    <name evidence="2" type="ORF">SAMN04487907_101283</name>
</gene>
<sequence>MNSIDYLGTYCVILPLLFFVIAVSFRLMDNSALLFLQKDIMVSSSYVSRNTIKRHIASNPDKVFTGKLRRALLYRGLHRIFIILMITSTITAISCFMLA</sequence>
<accession>A0A1I1DEA1</accession>
<dbReference type="STRING" id="1334022.SAMN04487907_101283"/>
<dbReference type="RefSeq" id="WP_092539614.1">
    <property type="nucleotide sequence ID" value="NZ_FOKV01000001.1"/>
</dbReference>
<organism evidence="2 3">
    <name type="scientific">Zunongwangia mangrovi</name>
    <dbReference type="NCBI Taxonomy" id="1334022"/>
    <lineage>
        <taxon>Bacteria</taxon>
        <taxon>Pseudomonadati</taxon>
        <taxon>Bacteroidota</taxon>
        <taxon>Flavobacteriia</taxon>
        <taxon>Flavobacteriales</taxon>
        <taxon>Flavobacteriaceae</taxon>
        <taxon>Zunongwangia</taxon>
    </lineage>
</organism>